<keyword evidence="3" id="KW-0812">Transmembrane</keyword>
<dbReference type="Proteomes" id="UP000317977">
    <property type="component" value="Unassembled WGS sequence"/>
</dbReference>
<dbReference type="AlphaFoldDB" id="A0A5C6FBC3"/>
<feature type="domain" description="DUF1559" evidence="8">
    <location>
        <begin position="107"/>
        <end position="261"/>
    </location>
</feature>
<evidence type="ECO:0000259" key="8">
    <source>
        <dbReference type="Pfam" id="PF07596"/>
    </source>
</evidence>
<comment type="subcellular location">
    <subcellularLocation>
        <location evidence="1">Membrane</location>
        <topology evidence="1">Single-pass membrane protein</topology>
    </subcellularLocation>
</comment>
<comment type="caution">
    <text evidence="9">The sequence shown here is derived from an EMBL/GenBank/DDBJ whole genome shotgun (WGS) entry which is preliminary data.</text>
</comment>
<accession>A0A5C6FBC3</accession>
<keyword evidence="4" id="KW-1133">Transmembrane helix</keyword>
<reference evidence="9 10" key="1">
    <citation type="submission" date="2019-02" db="EMBL/GenBank/DDBJ databases">
        <title>Deep-cultivation of Planctomycetes and their phenomic and genomic characterization uncovers novel biology.</title>
        <authorList>
            <person name="Wiegand S."/>
            <person name="Jogler M."/>
            <person name="Boedeker C."/>
            <person name="Pinto D."/>
            <person name="Vollmers J."/>
            <person name="Rivas-Marin E."/>
            <person name="Kohn T."/>
            <person name="Peeters S.H."/>
            <person name="Heuer A."/>
            <person name="Rast P."/>
            <person name="Oberbeckmann S."/>
            <person name="Bunk B."/>
            <person name="Jeske O."/>
            <person name="Meyerdierks A."/>
            <person name="Storesund J.E."/>
            <person name="Kallscheuer N."/>
            <person name="Luecker S."/>
            <person name="Lage O.M."/>
            <person name="Pohl T."/>
            <person name="Merkel B.J."/>
            <person name="Hornburger P."/>
            <person name="Mueller R.-W."/>
            <person name="Bruemmer F."/>
            <person name="Labrenz M."/>
            <person name="Spormann A.M."/>
            <person name="Op Den Camp H."/>
            <person name="Overmann J."/>
            <person name="Amann R."/>
            <person name="Jetten M.S.M."/>
            <person name="Mascher T."/>
            <person name="Medema M.H."/>
            <person name="Devos D.P."/>
            <person name="Kaster A.-K."/>
            <person name="Ovreas L."/>
            <person name="Rohde M."/>
            <person name="Galperin M.Y."/>
            <person name="Jogler C."/>
        </authorList>
    </citation>
    <scope>NUCLEOTIDE SEQUENCE [LARGE SCALE GENOMIC DNA]</scope>
    <source>
        <strain evidence="9 10">Poly59</strain>
    </source>
</reference>
<dbReference type="GO" id="GO:0016020">
    <property type="term" value="C:membrane"/>
    <property type="evidence" value="ECO:0007669"/>
    <property type="project" value="UniProtKB-SubCell"/>
</dbReference>
<evidence type="ECO:0000256" key="3">
    <source>
        <dbReference type="ARBA" id="ARBA00022692"/>
    </source>
</evidence>
<organism evidence="9 10">
    <name type="scientific">Rubripirellula reticaptiva</name>
    <dbReference type="NCBI Taxonomy" id="2528013"/>
    <lineage>
        <taxon>Bacteria</taxon>
        <taxon>Pseudomonadati</taxon>
        <taxon>Planctomycetota</taxon>
        <taxon>Planctomycetia</taxon>
        <taxon>Pirellulales</taxon>
        <taxon>Pirellulaceae</taxon>
        <taxon>Rubripirellula</taxon>
    </lineage>
</organism>
<evidence type="ECO:0000256" key="2">
    <source>
        <dbReference type="ARBA" id="ARBA00022481"/>
    </source>
</evidence>
<sequence>MIACCATIFVVGCGPSKEDLIAKAMRRKRASSDDVDPTPVQVATPVAASTPAPQPAPISESKTAAVETAVPKQTSKAIAGVEQKPLTPIDQRKPTEPLSATDRRRMAVDNLKKIHEAMAAYVADHGEFPYYTMESSGGISTFSWRVALLPYLGYQELYDKFNHERPWDYPENKELLTFIPPEYVSPERFDTNTNFLAPLANFLIFHDFTERDEESNEQKVTKVDRITDGLDNTILLLEVDDDFSVPWTKPEDYRLFGGEGGQRAITRGFGHLRGDGALAIWGNGWPFSLSDDLPFQQLYPAFTYAGNERQPAAVIHREVSFDSVVDRSETVTSSIIADTSGSPTQTMSLDSIPIVRREVPNSIELANAEEQFQSIFGDRIRAARDRMAKDKLAVDILKASATMQADLAGTYVMQTAAMKLGQLAGSVDTLLSAVDARVATFEVDAYKTNTDALLSLAKSSSQMDSASVNGTTFLQRAVYVVWHAVENDDYDTARILVRSADRMIEVSRSNRLPKMLGRLGVVLAEAERQYANAKDQLAAYRVNPDDGEAAATFGRYLCFIKGDWDRGLPLLVGGGPEPLRRASRIDLKGSETNEDEVAIADSWWELASQARPGVYRQGALDRAAHWYRNVFEKMPDSLDKIHVKARLGDLEKVDLSSPLAITAQLAKQSGVDLSIKLSDVAFFGRKGGLLTASNTEIEDVNN</sequence>
<dbReference type="PANTHER" id="PTHR30093">
    <property type="entry name" value="GENERAL SECRETION PATHWAY PROTEIN G"/>
    <property type="match status" value="1"/>
</dbReference>
<name>A0A5C6FBC3_9BACT</name>
<dbReference type="PANTHER" id="PTHR30093:SF44">
    <property type="entry name" value="TYPE II SECRETION SYSTEM CORE PROTEIN G"/>
    <property type="match status" value="1"/>
</dbReference>
<keyword evidence="6" id="KW-0175">Coiled coil</keyword>
<feature type="compositionally biased region" description="Low complexity" evidence="7">
    <location>
        <begin position="37"/>
        <end position="51"/>
    </location>
</feature>
<gene>
    <name evidence="9" type="ORF">Poly59_09910</name>
</gene>
<keyword evidence="2" id="KW-0488">Methylation</keyword>
<evidence type="ECO:0000256" key="1">
    <source>
        <dbReference type="ARBA" id="ARBA00004167"/>
    </source>
</evidence>
<dbReference type="EMBL" id="SJPX01000001">
    <property type="protein sequence ID" value="TWU58082.1"/>
    <property type="molecule type" value="Genomic_DNA"/>
</dbReference>
<protein>
    <recommendedName>
        <fullName evidence="8">DUF1559 domain-containing protein</fullName>
    </recommendedName>
</protein>
<evidence type="ECO:0000256" key="7">
    <source>
        <dbReference type="SAM" id="MobiDB-lite"/>
    </source>
</evidence>
<proteinExistence type="predicted"/>
<feature type="region of interest" description="Disordered" evidence="7">
    <location>
        <begin position="28"/>
        <end position="99"/>
    </location>
</feature>
<evidence type="ECO:0000256" key="6">
    <source>
        <dbReference type="SAM" id="Coils"/>
    </source>
</evidence>
<dbReference type="InterPro" id="IPR011453">
    <property type="entry name" value="DUF1559"/>
</dbReference>
<dbReference type="Pfam" id="PF07596">
    <property type="entry name" value="SBP_bac_10"/>
    <property type="match status" value="1"/>
</dbReference>
<feature type="coiled-coil region" evidence="6">
    <location>
        <begin position="516"/>
        <end position="543"/>
    </location>
</feature>
<evidence type="ECO:0000256" key="4">
    <source>
        <dbReference type="ARBA" id="ARBA00022989"/>
    </source>
</evidence>
<evidence type="ECO:0000313" key="10">
    <source>
        <dbReference type="Proteomes" id="UP000317977"/>
    </source>
</evidence>
<feature type="compositionally biased region" description="Basic and acidic residues" evidence="7">
    <location>
        <begin position="90"/>
        <end position="99"/>
    </location>
</feature>
<keyword evidence="5" id="KW-0472">Membrane</keyword>
<evidence type="ECO:0000256" key="5">
    <source>
        <dbReference type="ARBA" id="ARBA00023136"/>
    </source>
</evidence>
<evidence type="ECO:0000313" key="9">
    <source>
        <dbReference type="EMBL" id="TWU58082.1"/>
    </source>
</evidence>
<keyword evidence="10" id="KW-1185">Reference proteome</keyword>